<evidence type="ECO:0000313" key="4">
    <source>
        <dbReference type="Proteomes" id="UP001428817"/>
    </source>
</evidence>
<keyword evidence="2" id="KW-0349">Heme</keyword>
<proteinExistence type="inferred from homology"/>
<evidence type="ECO:0000256" key="2">
    <source>
        <dbReference type="RuleBase" id="RU000461"/>
    </source>
</evidence>
<name>A0ABP9QCK0_9PSEU</name>
<dbReference type="PANTHER" id="PTHR46696:SF1">
    <property type="entry name" value="CYTOCHROME P450 YJIB-RELATED"/>
    <property type="match status" value="1"/>
</dbReference>
<dbReference type="Proteomes" id="UP001428817">
    <property type="component" value="Unassembled WGS sequence"/>
</dbReference>
<keyword evidence="2" id="KW-0503">Monooxygenase</keyword>
<dbReference type="InterPro" id="IPR036396">
    <property type="entry name" value="Cyt_P450_sf"/>
</dbReference>
<dbReference type="PRINTS" id="PR00385">
    <property type="entry name" value="P450"/>
</dbReference>
<comment type="similarity">
    <text evidence="1 2">Belongs to the cytochrome P450 family.</text>
</comment>
<comment type="caution">
    <text evidence="3">The sequence shown here is derived from an EMBL/GenBank/DDBJ whole genome shotgun (WGS) entry which is preliminary data.</text>
</comment>
<keyword evidence="2" id="KW-0479">Metal-binding</keyword>
<keyword evidence="2" id="KW-0560">Oxidoreductase</keyword>
<reference evidence="4" key="1">
    <citation type="journal article" date="2019" name="Int. J. Syst. Evol. Microbiol.">
        <title>The Global Catalogue of Microorganisms (GCM) 10K type strain sequencing project: providing services to taxonomists for standard genome sequencing and annotation.</title>
        <authorList>
            <consortium name="The Broad Institute Genomics Platform"/>
            <consortium name="The Broad Institute Genome Sequencing Center for Infectious Disease"/>
            <person name="Wu L."/>
            <person name="Ma J."/>
        </authorList>
    </citation>
    <scope>NUCLEOTIDE SEQUENCE [LARGE SCALE GENOMIC DNA]</scope>
    <source>
        <strain evidence="4">JCM 18303</strain>
    </source>
</reference>
<dbReference type="Gene3D" id="1.10.630.10">
    <property type="entry name" value="Cytochrome P450"/>
    <property type="match status" value="1"/>
</dbReference>
<dbReference type="PANTHER" id="PTHR46696">
    <property type="entry name" value="P450, PUTATIVE (EUROFUNG)-RELATED"/>
    <property type="match status" value="1"/>
</dbReference>
<keyword evidence="4" id="KW-1185">Reference proteome</keyword>
<dbReference type="PROSITE" id="PS00086">
    <property type="entry name" value="CYTOCHROME_P450"/>
    <property type="match status" value="1"/>
</dbReference>
<dbReference type="InterPro" id="IPR001128">
    <property type="entry name" value="Cyt_P450"/>
</dbReference>
<evidence type="ECO:0000256" key="1">
    <source>
        <dbReference type="ARBA" id="ARBA00010617"/>
    </source>
</evidence>
<dbReference type="SUPFAM" id="SSF48264">
    <property type="entry name" value="Cytochrome P450"/>
    <property type="match status" value="1"/>
</dbReference>
<dbReference type="PRINTS" id="PR00359">
    <property type="entry name" value="BP450"/>
</dbReference>
<dbReference type="InterPro" id="IPR017972">
    <property type="entry name" value="Cyt_P450_CS"/>
</dbReference>
<dbReference type="InterPro" id="IPR002397">
    <property type="entry name" value="Cyt_P450_B"/>
</dbReference>
<organism evidence="3 4">
    <name type="scientific">Pseudonocardia eucalypti</name>
    <dbReference type="NCBI Taxonomy" id="648755"/>
    <lineage>
        <taxon>Bacteria</taxon>
        <taxon>Bacillati</taxon>
        <taxon>Actinomycetota</taxon>
        <taxon>Actinomycetes</taxon>
        <taxon>Pseudonocardiales</taxon>
        <taxon>Pseudonocardiaceae</taxon>
        <taxon>Pseudonocardia</taxon>
    </lineage>
</organism>
<gene>
    <name evidence="3" type="ORF">GCM10023321_41070</name>
</gene>
<protein>
    <submittedName>
        <fullName evidence="3">Cytochrome P450</fullName>
    </submittedName>
</protein>
<evidence type="ECO:0000313" key="3">
    <source>
        <dbReference type="EMBL" id="GAA5159635.1"/>
    </source>
</evidence>
<dbReference type="EMBL" id="BAABJP010000019">
    <property type="protein sequence ID" value="GAA5159635.1"/>
    <property type="molecule type" value="Genomic_DNA"/>
</dbReference>
<dbReference type="Pfam" id="PF00067">
    <property type="entry name" value="p450"/>
    <property type="match status" value="1"/>
</dbReference>
<dbReference type="CDD" id="cd11029">
    <property type="entry name" value="CYP107-like"/>
    <property type="match status" value="1"/>
</dbReference>
<sequence>MAADPFTASAPGQRYAVYAELARSGSAHRITLPTGAPAWLITGRDDVRRLLTDRRVVKGPLSAGPMADRMPLDVRAAAASNLVYRNPPDHTRLRGLVSATFTRRRVDQLAPRIREIADQLLDALSEVGEVDLITGYAYPLPVAVVCELLGIPDVDRAAFRRWSSAMMIGNYAGVDTYVAATTEMHAYVRRLIADKRSKPTDDLITALTIARDGGDRLTEDELVGTIVTLVIAGHETTANLIGNGVHALLTHPHQLALLRAEPHRLSGALEELLRFAPPLQLSPPYLTAEPVRVGAVTIPAGEVVVLGLLAANRAPGWIADPARLDITRDEVHHIAFGHGIHHCPGAPLARLEGKIALGALLARFPRLRLAVPAGELTWPPQMLAHGLASLPVLLR</sequence>
<keyword evidence="2" id="KW-0408">Iron</keyword>
<dbReference type="RefSeq" id="WP_185063342.1">
    <property type="nucleotide sequence ID" value="NZ_BAABJP010000019.1"/>
</dbReference>
<accession>A0ABP9QCK0</accession>